<protein>
    <submittedName>
        <fullName evidence="1">Uncharacterized protein</fullName>
    </submittedName>
</protein>
<gene>
    <name evidence="1" type="ORF">OSB04_un000040</name>
</gene>
<evidence type="ECO:0000313" key="2">
    <source>
        <dbReference type="Proteomes" id="UP001172457"/>
    </source>
</evidence>
<dbReference type="PANTHER" id="PTHR33240:SF8">
    <property type="entry name" value="OS03G0439900 PROTEIN"/>
    <property type="match status" value="1"/>
</dbReference>
<sequence>MNPDVENMNVENMNVENMNVENMNVITKGINKQTKFNVVDCQSAYNVILGRPWIHEMKAIPSTYHQKIKFPSPWGIQEIASENKVARECYKITMKTKSQDI</sequence>
<dbReference type="AlphaFoldDB" id="A0AA38SI63"/>
<organism evidence="1 2">
    <name type="scientific">Centaurea solstitialis</name>
    <name type="common">yellow star-thistle</name>
    <dbReference type="NCBI Taxonomy" id="347529"/>
    <lineage>
        <taxon>Eukaryota</taxon>
        <taxon>Viridiplantae</taxon>
        <taxon>Streptophyta</taxon>
        <taxon>Embryophyta</taxon>
        <taxon>Tracheophyta</taxon>
        <taxon>Spermatophyta</taxon>
        <taxon>Magnoliopsida</taxon>
        <taxon>eudicotyledons</taxon>
        <taxon>Gunneridae</taxon>
        <taxon>Pentapetalae</taxon>
        <taxon>asterids</taxon>
        <taxon>campanulids</taxon>
        <taxon>Asterales</taxon>
        <taxon>Asteraceae</taxon>
        <taxon>Carduoideae</taxon>
        <taxon>Cardueae</taxon>
        <taxon>Centaureinae</taxon>
        <taxon>Centaurea</taxon>
    </lineage>
</organism>
<proteinExistence type="predicted"/>
<accession>A0AA38SI63</accession>
<name>A0AA38SI63_9ASTR</name>
<dbReference type="Proteomes" id="UP001172457">
    <property type="component" value="Unassembled WGS sequence"/>
</dbReference>
<evidence type="ECO:0000313" key="1">
    <source>
        <dbReference type="EMBL" id="KAJ9536816.1"/>
    </source>
</evidence>
<comment type="caution">
    <text evidence="1">The sequence shown here is derived from an EMBL/GenBank/DDBJ whole genome shotgun (WGS) entry which is preliminary data.</text>
</comment>
<reference evidence="1" key="1">
    <citation type="submission" date="2023-03" db="EMBL/GenBank/DDBJ databases">
        <title>Chromosome-scale reference genome and RAD-based genetic map of yellow starthistle (Centaurea solstitialis) reveal putative structural variation and QTLs associated with invader traits.</title>
        <authorList>
            <person name="Reatini B."/>
            <person name="Cang F.A."/>
            <person name="Jiang Q."/>
            <person name="Mckibben M.T.W."/>
            <person name="Barker M.S."/>
            <person name="Rieseberg L.H."/>
            <person name="Dlugosch K.M."/>
        </authorList>
    </citation>
    <scope>NUCLEOTIDE SEQUENCE</scope>
    <source>
        <strain evidence="1">CAN-66</strain>
        <tissue evidence="1">Leaf</tissue>
    </source>
</reference>
<dbReference type="EMBL" id="JARYMX010000009">
    <property type="protein sequence ID" value="KAJ9536816.1"/>
    <property type="molecule type" value="Genomic_DNA"/>
</dbReference>
<keyword evidence="2" id="KW-1185">Reference proteome</keyword>
<dbReference type="PANTHER" id="PTHR33240">
    <property type="entry name" value="OS08G0508500 PROTEIN"/>
    <property type="match status" value="1"/>
</dbReference>